<dbReference type="Proteomes" id="UP000015105">
    <property type="component" value="Chromosome 6D"/>
</dbReference>
<protein>
    <submittedName>
        <fullName evidence="1">Uncharacterized protein</fullName>
    </submittedName>
</protein>
<dbReference type="EnsemblPlants" id="AET6Gv20046700.10">
    <property type="protein sequence ID" value="AET6Gv20046700.10"/>
    <property type="gene ID" value="AET6Gv20046700"/>
</dbReference>
<sequence>MAVTKLFSSCKRSGAHMGDFESNVCCGENIPPRSQMQALPMFCVIAIFSRVSPTPSTTCGRVLHCLK</sequence>
<evidence type="ECO:0000313" key="2">
    <source>
        <dbReference type="Proteomes" id="UP000015105"/>
    </source>
</evidence>
<reference evidence="2" key="1">
    <citation type="journal article" date="2014" name="Science">
        <title>Ancient hybridizations among the ancestral genomes of bread wheat.</title>
        <authorList>
            <consortium name="International Wheat Genome Sequencing Consortium,"/>
            <person name="Marcussen T."/>
            <person name="Sandve S.R."/>
            <person name="Heier L."/>
            <person name="Spannagl M."/>
            <person name="Pfeifer M."/>
            <person name="Jakobsen K.S."/>
            <person name="Wulff B.B."/>
            <person name="Steuernagel B."/>
            <person name="Mayer K.F."/>
            <person name="Olsen O.A."/>
        </authorList>
    </citation>
    <scope>NUCLEOTIDE SEQUENCE [LARGE SCALE GENOMIC DNA]</scope>
    <source>
        <strain evidence="2">cv. AL8/78</strain>
    </source>
</reference>
<reference evidence="2" key="2">
    <citation type="journal article" date="2017" name="Nat. Plants">
        <title>The Aegilops tauschii genome reveals multiple impacts of transposons.</title>
        <authorList>
            <person name="Zhao G."/>
            <person name="Zou C."/>
            <person name="Li K."/>
            <person name="Wang K."/>
            <person name="Li T."/>
            <person name="Gao L."/>
            <person name="Zhang X."/>
            <person name="Wang H."/>
            <person name="Yang Z."/>
            <person name="Liu X."/>
            <person name="Jiang W."/>
            <person name="Mao L."/>
            <person name="Kong X."/>
            <person name="Jiao Y."/>
            <person name="Jia J."/>
        </authorList>
    </citation>
    <scope>NUCLEOTIDE SEQUENCE [LARGE SCALE GENOMIC DNA]</scope>
    <source>
        <strain evidence="2">cv. AL8/78</strain>
    </source>
</reference>
<reference evidence="1" key="4">
    <citation type="submission" date="2019-03" db="UniProtKB">
        <authorList>
            <consortium name="EnsemblPlants"/>
        </authorList>
    </citation>
    <scope>IDENTIFICATION</scope>
</reference>
<evidence type="ECO:0000313" key="1">
    <source>
        <dbReference type="EnsemblPlants" id="AET6Gv20046700.10"/>
    </source>
</evidence>
<proteinExistence type="predicted"/>
<reference evidence="1" key="3">
    <citation type="journal article" date="2017" name="Nature">
        <title>Genome sequence of the progenitor of the wheat D genome Aegilops tauschii.</title>
        <authorList>
            <person name="Luo M.C."/>
            <person name="Gu Y.Q."/>
            <person name="Puiu D."/>
            <person name="Wang H."/>
            <person name="Twardziok S.O."/>
            <person name="Deal K.R."/>
            <person name="Huo N."/>
            <person name="Zhu T."/>
            <person name="Wang L."/>
            <person name="Wang Y."/>
            <person name="McGuire P.E."/>
            <person name="Liu S."/>
            <person name="Long H."/>
            <person name="Ramasamy R.K."/>
            <person name="Rodriguez J.C."/>
            <person name="Van S.L."/>
            <person name="Yuan L."/>
            <person name="Wang Z."/>
            <person name="Xia Z."/>
            <person name="Xiao L."/>
            <person name="Anderson O.D."/>
            <person name="Ouyang S."/>
            <person name="Liang Y."/>
            <person name="Zimin A.V."/>
            <person name="Pertea G."/>
            <person name="Qi P."/>
            <person name="Bennetzen J.L."/>
            <person name="Dai X."/>
            <person name="Dawson M.W."/>
            <person name="Muller H.G."/>
            <person name="Kugler K."/>
            <person name="Rivarola-Duarte L."/>
            <person name="Spannagl M."/>
            <person name="Mayer K.F.X."/>
            <person name="Lu F.H."/>
            <person name="Bevan M.W."/>
            <person name="Leroy P."/>
            <person name="Li P."/>
            <person name="You F.M."/>
            <person name="Sun Q."/>
            <person name="Liu Z."/>
            <person name="Lyons E."/>
            <person name="Wicker T."/>
            <person name="Salzberg S.L."/>
            <person name="Devos K.M."/>
            <person name="Dvorak J."/>
        </authorList>
    </citation>
    <scope>NUCLEOTIDE SEQUENCE [LARGE SCALE GENOMIC DNA]</scope>
    <source>
        <strain evidence="1">cv. AL8/78</strain>
    </source>
</reference>
<reference evidence="1" key="5">
    <citation type="journal article" date="2021" name="G3 (Bethesda)">
        <title>Aegilops tauschii genome assembly Aet v5.0 features greater sequence contiguity and improved annotation.</title>
        <authorList>
            <person name="Wang L."/>
            <person name="Zhu T."/>
            <person name="Rodriguez J.C."/>
            <person name="Deal K.R."/>
            <person name="Dubcovsky J."/>
            <person name="McGuire P.E."/>
            <person name="Lux T."/>
            <person name="Spannagl M."/>
            <person name="Mayer K.F.X."/>
            <person name="Baldrich P."/>
            <person name="Meyers B.C."/>
            <person name="Huo N."/>
            <person name="Gu Y.Q."/>
            <person name="Zhou H."/>
            <person name="Devos K.M."/>
            <person name="Bennetzen J.L."/>
            <person name="Unver T."/>
            <person name="Budak H."/>
            <person name="Gulick P.J."/>
            <person name="Galiba G."/>
            <person name="Kalapos B."/>
            <person name="Nelson D.R."/>
            <person name="Li P."/>
            <person name="You F.M."/>
            <person name="Luo M.C."/>
            <person name="Dvorak J."/>
        </authorList>
    </citation>
    <scope>NUCLEOTIDE SEQUENCE [LARGE SCALE GENOMIC DNA]</scope>
    <source>
        <strain evidence="1">cv. AL8/78</strain>
    </source>
</reference>
<organism evidence="1 2">
    <name type="scientific">Aegilops tauschii subsp. strangulata</name>
    <name type="common">Goatgrass</name>
    <dbReference type="NCBI Taxonomy" id="200361"/>
    <lineage>
        <taxon>Eukaryota</taxon>
        <taxon>Viridiplantae</taxon>
        <taxon>Streptophyta</taxon>
        <taxon>Embryophyta</taxon>
        <taxon>Tracheophyta</taxon>
        <taxon>Spermatophyta</taxon>
        <taxon>Magnoliopsida</taxon>
        <taxon>Liliopsida</taxon>
        <taxon>Poales</taxon>
        <taxon>Poaceae</taxon>
        <taxon>BOP clade</taxon>
        <taxon>Pooideae</taxon>
        <taxon>Triticodae</taxon>
        <taxon>Triticeae</taxon>
        <taxon>Triticinae</taxon>
        <taxon>Aegilops</taxon>
    </lineage>
</organism>
<dbReference type="Gramene" id="AET6Gv20046700.10">
    <property type="protein sequence ID" value="AET6Gv20046700.10"/>
    <property type="gene ID" value="AET6Gv20046700"/>
</dbReference>
<name>A0A453MRF1_AEGTS</name>
<dbReference type="AlphaFoldDB" id="A0A453MRF1"/>
<accession>A0A453MRF1</accession>
<keyword evidence="2" id="KW-1185">Reference proteome</keyword>